<keyword evidence="3" id="KW-1185">Reference proteome</keyword>
<dbReference type="Gene3D" id="3.50.50.60">
    <property type="entry name" value="FAD/NAD(P)-binding domain"/>
    <property type="match status" value="1"/>
</dbReference>
<evidence type="ECO:0000313" key="3">
    <source>
        <dbReference type="Proteomes" id="UP001234495"/>
    </source>
</evidence>
<organism evidence="2 3">
    <name type="scientific">Metabacillus malikii</name>
    <dbReference type="NCBI Taxonomy" id="1504265"/>
    <lineage>
        <taxon>Bacteria</taxon>
        <taxon>Bacillati</taxon>
        <taxon>Bacillota</taxon>
        <taxon>Bacilli</taxon>
        <taxon>Bacillales</taxon>
        <taxon>Bacillaceae</taxon>
        <taxon>Metabacillus</taxon>
    </lineage>
</organism>
<comment type="caution">
    <text evidence="2">The sequence shown here is derived from an EMBL/GenBank/DDBJ whole genome shotgun (WGS) entry which is preliminary data.</text>
</comment>
<dbReference type="PANTHER" id="PTHR43539">
    <property type="entry name" value="FLAVIN-BINDING MONOOXYGENASE-LIKE PROTEIN (AFU_ORTHOLOGUE AFUA_4G09220)"/>
    <property type="match status" value="1"/>
</dbReference>
<reference evidence="2 3" key="1">
    <citation type="submission" date="2023-07" db="EMBL/GenBank/DDBJ databases">
        <title>Genomic Encyclopedia of Type Strains, Phase IV (KMG-IV): sequencing the most valuable type-strain genomes for metagenomic binning, comparative biology and taxonomic classification.</title>
        <authorList>
            <person name="Goeker M."/>
        </authorList>
    </citation>
    <scope>NUCLEOTIDE SEQUENCE [LARGE SCALE GENOMIC DNA]</scope>
    <source>
        <strain evidence="2 3">DSM 29005</strain>
    </source>
</reference>
<protein>
    <submittedName>
        <fullName evidence="2">Flavoprotein involved in K+ transport</fullName>
    </submittedName>
</protein>
<dbReference type="Pfam" id="PF13738">
    <property type="entry name" value="Pyr_redox_3"/>
    <property type="match status" value="1"/>
</dbReference>
<dbReference type="Proteomes" id="UP001234495">
    <property type="component" value="Unassembled WGS sequence"/>
</dbReference>
<dbReference type="SUPFAM" id="SSF51905">
    <property type="entry name" value="FAD/NAD(P)-binding domain"/>
    <property type="match status" value="2"/>
</dbReference>
<dbReference type="InterPro" id="IPR036188">
    <property type="entry name" value="FAD/NAD-bd_sf"/>
</dbReference>
<dbReference type="PANTHER" id="PTHR43539:SF78">
    <property type="entry name" value="FLAVIN-CONTAINING MONOOXYGENASE"/>
    <property type="match status" value="1"/>
</dbReference>
<evidence type="ECO:0000313" key="2">
    <source>
        <dbReference type="EMBL" id="MDQ0229207.1"/>
    </source>
</evidence>
<dbReference type="InterPro" id="IPR000960">
    <property type="entry name" value="Flavin_mOase"/>
</dbReference>
<evidence type="ECO:0000256" key="1">
    <source>
        <dbReference type="ARBA" id="ARBA00023002"/>
    </source>
</evidence>
<accession>A0ABT9ZBJ5</accession>
<keyword evidence="1" id="KW-0560">Oxidoreductase</keyword>
<dbReference type="PRINTS" id="PR00469">
    <property type="entry name" value="PNDRDTASEII"/>
</dbReference>
<dbReference type="EMBL" id="JAUSUD010000001">
    <property type="protein sequence ID" value="MDQ0229207.1"/>
    <property type="molecule type" value="Genomic_DNA"/>
</dbReference>
<dbReference type="PIRSF" id="PIRSF000332">
    <property type="entry name" value="FMO"/>
    <property type="match status" value="1"/>
</dbReference>
<proteinExistence type="predicted"/>
<name>A0ABT9ZBJ5_9BACI</name>
<gene>
    <name evidence="2" type="ORF">J2S19_000457</name>
</gene>
<dbReference type="PRINTS" id="PR00368">
    <property type="entry name" value="FADPNR"/>
</dbReference>
<dbReference type="InterPro" id="IPR050982">
    <property type="entry name" value="Auxin_biosynth/cation_transpt"/>
</dbReference>
<sequence>MRKLTMYDSIVIGCGQAGLAIAYYLKKTNQNFLLLDKGSEIGGTWKERYDSLLLFTPRAYSSLPGLPLSGEAQGFPTKDEIVEYPKNYVEKFDFPIHLNEEVIHVNKVDDTFLIKTNKNEYRAKNVVVATGPFQTPNIPSFSKNLSPAIYQLHSSQYKNPRQLINGNVLVVGGGNSGAQIAVELSKEKDTYIAISKTLNYLPLVIRDKSIFYWFDKVGILKVKSNSFFARILQKRGDPIFGFELKKAITNNEVKVKKRVMNANGNELLFEDNSTLKVSNIIWATGFKTEFPWLKIAGILDEQGNVLHSRGVSNIDGLYFIGLPWQYRRGSALLQGVGYDAKYIVAKMNEKIY</sequence>